<name>A0A0C3DS30_9AGAM</name>
<sequence>MGKSAVIIIAAVRAAYISVPFDITTASRLDLDTHCRLLVCPQCLTNLPKGDLAVSRAWGFDWHVSQYGCVILIVADMAIAWDALPFRFQVLEVRYNALHACVCVRRIHTVPQAIRTSDAPVLWANSRFRVDSTNGSVHPSAGCIHVVPRPLTPLGAVLGLYQPFASPSQCSAHL</sequence>
<organism evidence="1 2">
    <name type="scientific">Scleroderma citrinum Foug A</name>
    <dbReference type="NCBI Taxonomy" id="1036808"/>
    <lineage>
        <taxon>Eukaryota</taxon>
        <taxon>Fungi</taxon>
        <taxon>Dikarya</taxon>
        <taxon>Basidiomycota</taxon>
        <taxon>Agaricomycotina</taxon>
        <taxon>Agaricomycetes</taxon>
        <taxon>Agaricomycetidae</taxon>
        <taxon>Boletales</taxon>
        <taxon>Sclerodermatineae</taxon>
        <taxon>Sclerodermataceae</taxon>
        <taxon>Scleroderma</taxon>
    </lineage>
</organism>
<dbReference type="InParanoid" id="A0A0C3DS30"/>
<keyword evidence="2" id="KW-1185">Reference proteome</keyword>
<dbReference type="Proteomes" id="UP000053989">
    <property type="component" value="Unassembled WGS sequence"/>
</dbReference>
<protein>
    <submittedName>
        <fullName evidence="1">Uncharacterized protein</fullName>
    </submittedName>
</protein>
<proteinExistence type="predicted"/>
<reference evidence="2" key="2">
    <citation type="submission" date="2015-01" db="EMBL/GenBank/DDBJ databases">
        <title>Evolutionary Origins and Diversification of the Mycorrhizal Mutualists.</title>
        <authorList>
            <consortium name="DOE Joint Genome Institute"/>
            <consortium name="Mycorrhizal Genomics Consortium"/>
            <person name="Kohler A."/>
            <person name="Kuo A."/>
            <person name="Nagy L.G."/>
            <person name="Floudas D."/>
            <person name="Copeland A."/>
            <person name="Barry K.W."/>
            <person name="Cichocki N."/>
            <person name="Veneault-Fourrey C."/>
            <person name="LaButti K."/>
            <person name="Lindquist E.A."/>
            <person name="Lipzen A."/>
            <person name="Lundell T."/>
            <person name="Morin E."/>
            <person name="Murat C."/>
            <person name="Riley R."/>
            <person name="Ohm R."/>
            <person name="Sun H."/>
            <person name="Tunlid A."/>
            <person name="Henrissat B."/>
            <person name="Grigoriev I.V."/>
            <person name="Hibbett D.S."/>
            <person name="Martin F."/>
        </authorList>
    </citation>
    <scope>NUCLEOTIDE SEQUENCE [LARGE SCALE GENOMIC DNA]</scope>
    <source>
        <strain evidence="2">Foug A</strain>
    </source>
</reference>
<gene>
    <name evidence="1" type="ORF">SCLCIDRAFT_27800</name>
</gene>
<dbReference type="EMBL" id="KN822081">
    <property type="protein sequence ID" value="KIM58801.1"/>
    <property type="molecule type" value="Genomic_DNA"/>
</dbReference>
<dbReference type="AlphaFoldDB" id="A0A0C3DS30"/>
<accession>A0A0C3DS30</accession>
<dbReference type="HOGENOM" id="CLU_1541014_0_0_1"/>
<evidence type="ECO:0000313" key="1">
    <source>
        <dbReference type="EMBL" id="KIM58801.1"/>
    </source>
</evidence>
<reference evidence="1 2" key="1">
    <citation type="submission" date="2014-04" db="EMBL/GenBank/DDBJ databases">
        <authorList>
            <consortium name="DOE Joint Genome Institute"/>
            <person name="Kuo A."/>
            <person name="Kohler A."/>
            <person name="Nagy L.G."/>
            <person name="Floudas D."/>
            <person name="Copeland A."/>
            <person name="Barry K.W."/>
            <person name="Cichocki N."/>
            <person name="Veneault-Fourrey C."/>
            <person name="LaButti K."/>
            <person name="Lindquist E.A."/>
            <person name="Lipzen A."/>
            <person name="Lundell T."/>
            <person name="Morin E."/>
            <person name="Murat C."/>
            <person name="Sun H."/>
            <person name="Tunlid A."/>
            <person name="Henrissat B."/>
            <person name="Grigoriev I.V."/>
            <person name="Hibbett D.S."/>
            <person name="Martin F."/>
            <person name="Nordberg H.P."/>
            <person name="Cantor M.N."/>
            <person name="Hua S.X."/>
        </authorList>
    </citation>
    <scope>NUCLEOTIDE SEQUENCE [LARGE SCALE GENOMIC DNA]</scope>
    <source>
        <strain evidence="1 2">Foug A</strain>
    </source>
</reference>
<evidence type="ECO:0000313" key="2">
    <source>
        <dbReference type="Proteomes" id="UP000053989"/>
    </source>
</evidence>